<evidence type="ECO:0000256" key="2">
    <source>
        <dbReference type="ARBA" id="ARBA00023015"/>
    </source>
</evidence>
<comment type="caution">
    <text evidence="7">The sequence shown here is derived from an EMBL/GenBank/DDBJ whole genome shotgun (WGS) entry which is preliminary data.</text>
</comment>
<keyword evidence="3 5" id="KW-0238">DNA-binding</keyword>
<evidence type="ECO:0000256" key="1">
    <source>
        <dbReference type="ARBA" id="ARBA00022491"/>
    </source>
</evidence>
<dbReference type="AlphaFoldDB" id="A0A315ECW1"/>
<dbReference type="InterPro" id="IPR001647">
    <property type="entry name" value="HTH_TetR"/>
</dbReference>
<evidence type="ECO:0000313" key="7">
    <source>
        <dbReference type="EMBL" id="PUE55081.1"/>
    </source>
</evidence>
<evidence type="ECO:0000259" key="6">
    <source>
        <dbReference type="PROSITE" id="PS50977"/>
    </source>
</evidence>
<feature type="domain" description="HTH tetR-type" evidence="6">
    <location>
        <begin position="9"/>
        <end position="69"/>
    </location>
</feature>
<dbReference type="InterPro" id="IPR009057">
    <property type="entry name" value="Homeodomain-like_sf"/>
</dbReference>
<reference evidence="7 8" key="1">
    <citation type="submission" date="2017-04" db="EMBL/GenBank/DDBJ databases">
        <title>Unexpected and diverse lifestyles within the genus Limnohabitans.</title>
        <authorList>
            <person name="Kasalicky V."/>
            <person name="Mehrshad M."/>
            <person name="Andrei S.-A."/>
            <person name="Salcher M."/>
            <person name="Kratochvilova H."/>
            <person name="Simek K."/>
            <person name="Ghai R."/>
        </authorList>
    </citation>
    <scope>NUCLEOTIDE SEQUENCE [LARGE SCALE GENOMIC DNA]</scope>
    <source>
        <strain evidence="7 8">II-B4</strain>
    </source>
</reference>
<dbReference type="GO" id="GO:0000976">
    <property type="term" value="F:transcription cis-regulatory region binding"/>
    <property type="evidence" value="ECO:0007669"/>
    <property type="project" value="TreeGrafter"/>
</dbReference>
<dbReference type="Gene3D" id="1.10.357.10">
    <property type="entry name" value="Tetracycline Repressor, domain 2"/>
    <property type="match status" value="1"/>
</dbReference>
<dbReference type="SUPFAM" id="SSF46689">
    <property type="entry name" value="Homeodomain-like"/>
    <property type="match status" value="1"/>
</dbReference>
<dbReference type="EMBL" id="NESN01000001">
    <property type="protein sequence ID" value="PUE55081.1"/>
    <property type="molecule type" value="Genomic_DNA"/>
</dbReference>
<dbReference type="InterPro" id="IPR050109">
    <property type="entry name" value="HTH-type_TetR-like_transc_reg"/>
</dbReference>
<evidence type="ECO:0000256" key="5">
    <source>
        <dbReference type="PROSITE-ProRule" id="PRU00335"/>
    </source>
</evidence>
<dbReference type="RefSeq" id="WP_090142673.1">
    <property type="nucleotide sequence ID" value="NZ_NESN01000001.1"/>
</dbReference>
<sequence length="211" mass="23461">MSRPQIPDDEHRTRLLEGMARAVTACGYAELTTSDIVREANVSKRTFYQFFKDKSECLIALFNHSAQRIEATLRASIDPQGDWSSQIDRTIQIYLETLAANPVLLRTLFVEILALGAAGLSARRIAMEKIAAVLLEAAAYQRENQIPQWLSTSLIGGVNEMVLQHIEQDQIALLPQLSGNAAAFMKNTIQIFTHEGAPRGSKPRGTVRARR</sequence>
<evidence type="ECO:0000256" key="3">
    <source>
        <dbReference type="ARBA" id="ARBA00023125"/>
    </source>
</evidence>
<evidence type="ECO:0000256" key="4">
    <source>
        <dbReference type="ARBA" id="ARBA00023163"/>
    </source>
</evidence>
<keyword evidence="1" id="KW-0678">Repressor</keyword>
<dbReference type="InterPro" id="IPR023772">
    <property type="entry name" value="DNA-bd_HTH_TetR-type_CS"/>
</dbReference>
<name>A0A315ECW1_9BURK</name>
<dbReference type="PANTHER" id="PTHR30055:SF187">
    <property type="entry name" value="TRANSCRIPTIONAL REGULATORY PROTEIN"/>
    <property type="match status" value="1"/>
</dbReference>
<dbReference type="Proteomes" id="UP000250790">
    <property type="component" value="Unassembled WGS sequence"/>
</dbReference>
<accession>A0A315ECW1</accession>
<proteinExistence type="predicted"/>
<dbReference type="Pfam" id="PF00440">
    <property type="entry name" value="TetR_N"/>
    <property type="match status" value="1"/>
</dbReference>
<dbReference type="GO" id="GO:0003700">
    <property type="term" value="F:DNA-binding transcription factor activity"/>
    <property type="evidence" value="ECO:0007669"/>
    <property type="project" value="TreeGrafter"/>
</dbReference>
<dbReference type="OrthoDB" id="9809772at2"/>
<keyword evidence="2" id="KW-0805">Transcription regulation</keyword>
<evidence type="ECO:0000313" key="8">
    <source>
        <dbReference type="Proteomes" id="UP000250790"/>
    </source>
</evidence>
<organism evidence="7 8">
    <name type="scientific">Limnohabitans parvus II-B4</name>
    <dbReference type="NCBI Taxonomy" id="1293052"/>
    <lineage>
        <taxon>Bacteria</taxon>
        <taxon>Pseudomonadati</taxon>
        <taxon>Pseudomonadota</taxon>
        <taxon>Betaproteobacteria</taxon>
        <taxon>Burkholderiales</taxon>
        <taxon>Comamonadaceae</taxon>
        <taxon>Limnohabitans</taxon>
    </lineage>
</organism>
<keyword evidence="4" id="KW-0804">Transcription</keyword>
<protein>
    <recommendedName>
        <fullName evidence="6">HTH tetR-type domain-containing protein</fullName>
    </recommendedName>
</protein>
<dbReference type="PANTHER" id="PTHR30055">
    <property type="entry name" value="HTH-TYPE TRANSCRIPTIONAL REGULATOR RUTR"/>
    <property type="match status" value="1"/>
</dbReference>
<feature type="DNA-binding region" description="H-T-H motif" evidence="5">
    <location>
        <begin position="32"/>
        <end position="51"/>
    </location>
</feature>
<dbReference type="PROSITE" id="PS01081">
    <property type="entry name" value="HTH_TETR_1"/>
    <property type="match status" value="1"/>
</dbReference>
<gene>
    <name evidence="7" type="ORF">B9Z37_00315</name>
</gene>
<dbReference type="PROSITE" id="PS50977">
    <property type="entry name" value="HTH_TETR_2"/>
    <property type="match status" value="1"/>
</dbReference>
<keyword evidence="8" id="KW-1185">Reference proteome</keyword>